<dbReference type="InterPro" id="IPR010266">
    <property type="entry name" value="NnrS"/>
</dbReference>
<feature type="transmembrane region" description="Helical" evidence="1">
    <location>
        <begin position="27"/>
        <end position="47"/>
    </location>
</feature>
<evidence type="ECO:0000256" key="1">
    <source>
        <dbReference type="SAM" id="Phobius"/>
    </source>
</evidence>
<dbReference type="RefSeq" id="WP_134084059.1">
    <property type="nucleotide sequence ID" value="NZ_SOQX01000005.1"/>
</dbReference>
<accession>A0A4R8IS91</accession>
<dbReference type="Proteomes" id="UP000294914">
    <property type="component" value="Unassembled WGS sequence"/>
</dbReference>
<feature type="transmembrane region" description="Helical" evidence="1">
    <location>
        <begin position="367"/>
        <end position="390"/>
    </location>
</feature>
<gene>
    <name evidence="2" type="ORF">EDC23_1998</name>
</gene>
<organism evidence="2 3">
    <name type="scientific">Thiohalophilus thiocyanatoxydans</name>
    <dbReference type="NCBI Taxonomy" id="381308"/>
    <lineage>
        <taxon>Bacteria</taxon>
        <taxon>Pseudomonadati</taxon>
        <taxon>Pseudomonadota</taxon>
        <taxon>Gammaproteobacteria</taxon>
        <taxon>Thiohalomonadales</taxon>
        <taxon>Thiohalophilaceae</taxon>
        <taxon>Thiohalophilus</taxon>
    </lineage>
</organism>
<keyword evidence="3" id="KW-1185">Reference proteome</keyword>
<dbReference type="OrthoDB" id="9770040at2"/>
<dbReference type="AlphaFoldDB" id="A0A4R8IS91"/>
<feature type="transmembrane region" description="Helical" evidence="1">
    <location>
        <begin position="337"/>
        <end position="361"/>
    </location>
</feature>
<feature type="transmembrane region" description="Helical" evidence="1">
    <location>
        <begin position="181"/>
        <end position="198"/>
    </location>
</feature>
<feature type="transmembrane region" description="Helical" evidence="1">
    <location>
        <begin position="67"/>
        <end position="83"/>
    </location>
</feature>
<comment type="caution">
    <text evidence="2">The sequence shown here is derived from an EMBL/GenBank/DDBJ whole genome shotgun (WGS) entry which is preliminary data.</text>
</comment>
<feature type="transmembrane region" description="Helical" evidence="1">
    <location>
        <begin position="95"/>
        <end position="114"/>
    </location>
</feature>
<name>A0A4R8IS91_9GAMM</name>
<keyword evidence="1" id="KW-1133">Transmembrane helix</keyword>
<keyword evidence="1" id="KW-0472">Membrane</keyword>
<proteinExistence type="predicted"/>
<feature type="transmembrane region" description="Helical" evidence="1">
    <location>
        <begin position="149"/>
        <end position="169"/>
    </location>
</feature>
<feature type="transmembrane region" description="Helical" evidence="1">
    <location>
        <begin position="297"/>
        <end position="317"/>
    </location>
</feature>
<reference evidence="2 3" key="1">
    <citation type="submission" date="2019-03" db="EMBL/GenBank/DDBJ databases">
        <title>Genomic Encyclopedia of Type Strains, Phase IV (KMG-IV): sequencing the most valuable type-strain genomes for metagenomic binning, comparative biology and taxonomic classification.</title>
        <authorList>
            <person name="Goeker M."/>
        </authorList>
    </citation>
    <scope>NUCLEOTIDE SEQUENCE [LARGE SCALE GENOMIC DNA]</scope>
    <source>
        <strain evidence="2 3">DSM 16326</strain>
    </source>
</reference>
<dbReference type="Pfam" id="PF05940">
    <property type="entry name" value="NnrS"/>
    <property type="match status" value="1"/>
</dbReference>
<feature type="transmembrane region" description="Helical" evidence="1">
    <location>
        <begin position="120"/>
        <end position="142"/>
    </location>
</feature>
<sequence length="399" mass="43325">MSLNLDNQQTGGPSSAFALWQLGFRPFFLLGGLAAVILMVHWLLIYLGYMTAPYFANPAFWHSHELLFGYTVAVIAGFLLTAVKNWTGTPTPIHLPLMLLALVWLAGRVVIATGDVLPPMLVLVVDVAFLPLLALAIAVPLLKARQYPNLLIFVGVLGLMTLANLLSHLDHGVVRSLTGSGIQLMVFLVMLLIAIMAGRVLPFFTETGLGGIKLKRYPWLDRLAILALLGYALVELFSLGEQASILLAGLAFLSHAARWLSWQHPGLWRVPMLWVLHLAYAWLVLSLLFGLLAHLDWVPAVVEVHAFTVGALGMMTLGMMARVSQGHSGRTIGASRLTVLAFVCLLLAAIVRVVGGIFAGGGYSDSIVWSATLWLVAFVLFVIEYAPVLIKPRVDGRPG</sequence>
<feature type="transmembrane region" description="Helical" evidence="1">
    <location>
        <begin position="272"/>
        <end position="291"/>
    </location>
</feature>
<protein>
    <submittedName>
        <fullName evidence="2">Uncharacterized protein involved in response to NO</fullName>
    </submittedName>
</protein>
<feature type="transmembrane region" description="Helical" evidence="1">
    <location>
        <begin position="219"/>
        <end position="237"/>
    </location>
</feature>
<keyword evidence="1" id="KW-0812">Transmembrane</keyword>
<dbReference type="EMBL" id="SOQX01000005">
    <property type="protein sequence ID" value="TDY00497.1"/>
    <property type="molecule type" value="Genomic_DNA"/>
</dbReference>
<evidence type="ECO:0000313" key="2">
    <source>
        <dbReference type="EMBL" id="TDY00497.1"/>
    </source>
</evidence>
<evidence type="ECO:0000313" key="3">
    <source>
        <dbReference type="Proteomes" id="UP000294914"/>
    </source>
</evidence>